<gene>
    <name evidence="2" type="ORF">MEDL_65253</name>
</gene>
<accession>A0A8S3V7V8</accession>
<dbReference type="AlphaFoldDB" id="A0A8S3V7V8"/>
<dbReference type="Proteomes" id="UP000683360">
    <property type="component" value="Unassembled WGS sequence"/>
</dbReference>
<keyword evidence="3" id="KW-1185">Reference proteome</keyword>
<dbReference type="InterPro" id="IPR035897">
    <property type="entry name" value="Toll_tir_struct_dom_sf"/>
</dbReference>
<dbReference type="OrthoDB" id="6058829at2759"/>
<evidence type="ECO:0000259" key="1">
    <source>
        <dbReference type="PROSITE" id="PS50104"/>
    </source>
</evidence>
<organism evidence="2 3">
    <name type="scientific">Mytilus edulis</name>
    <name type="common">Blue mussel</name>
    <dbReference type="NCBI Taxonomy" id="6550"/>
    <lineage>
        <taxon>Eukaryota</taxon>
        <taxon>Metazoa</taxon>
        <taxon>Spiralia</taxon>
        <taxon>Lophotrochozoa</taxon>
        <taxon>Mollusca</taxon>
        <taxon>Bivalvia</taxon>
        <taxon>Autobranchia</taxon>
        <taxon>Pteriomorphia</taxon>
        <taxon>Mytilida</taxon>
        <taxon>Mytiloidea</taxon>
        <taxon>Mytilidae</taxon>
        <taxon>Mytilinae</taxon>
        <taxon>Mytilus</taxon>
    </lineage>
</organism>
<dbReference type="EMBL" id="CAJPWZ010003164">
    <property type="protein sequence ID" value="CAG2253736.1"/>
    <property type="molecule type" value="Genomic_DNA"/>
</dbReference>
<evidence type="ECO:0000313" key="3">
    <source>
        <dbReference type="Proteomes" id="UP000683360"/>
    </source>
</evidence>
<dbReference type="SMART" id="SM00255">
    <property type="entry name" value="TIR"/>
    <property type="match status" value="1"/>
</dbReference>
<dbReference type="GO" id="GO:0007165">
    <property type="term" value="P:signal transduction"/>
    <property type="evidence" value="ECO:0007669"/>
    <property type="project" value="InterPro"/>
</dbReference>
<proteinExistence type="predicted"/>
<dbReference type="InterPro" id="IPR042342">
    <property type="entry name" value="TTC22"/>
</dbReference>
<name>A0A8S3V7V8_MYTED</name>
<protein>
    <submittedName>
        <fullName evidence="2">TLR2</fullName>
    </submittedName>
</protein>
<dbReference type="PANTHER" id="PTHR16253:SF0">
    <property type="entry name" value="TETRATRICOPEPTIDE REPEAT PROTEIN 22"/>
    <property type="match status" value="1"/>
</dbReference>
<feature type="domain" description="TIR" evidence="1">
    <location>
        <begin position="639"/>
        <end position="776"/>
    </location>
</feature>
<evidence type="ECO:0000313" key="2">
    <source>
        <dbReference type="EMBL" id="CAG2253736.1"/>
    </source>
</evidence>
<dbReference type="InterPro" id="IPR000157">
    <property type="entry name" value="TIR_dom"/>
</dbReference>
<dbReference type="Pfam" id="PF01582">
    <property type="entry name" value="TIR"/>
    <property type="match status" value="1"/>
</dbReference>
<dbReference type="Gene3D" id="3.40.50.10140">
    <property type="entry name" value="Toll/interleukin-1 receptor homology (TIR) domain"/>
    <property type="match status" value="1"/>
</dbReference>
<dbReference type="PANTHER" id="PTHR16253">
    <property type="entry name" value="TETRATRICOPEPTIDE REPEAT PROTEIN 22"/>
    <property type="match status" value="1"/>
</dbReference>
<dbReference type="PROSITE" id="PS50104">
    <property type="entry name" value="TIR"/>
    <property type="match status" value="1"/>
</dbReference>
<comment type="caution">
    <text evidence="2">The sequence shown here is derived from an EMBL/GenBank/DDBJ whole genome shotgun (WGS) entry which is preliminary data.</text>
</comment>
<reference evidence="2" key="1">
    <citation type="submission" date="2021-03" db="EMBL/GenBank/DDBJ databases">
        <authorList>
            <person name="Bekaert M."/>
        </authorList>
    </citation>
    <scope>NUCLEOTIDE SEQUENCE</scope>
</reference>
<sequence>MESVRKKLQDFNTKMEIKPGFIRLNLNIMNALDMHVIQDAKQNIEKLLIKEHPIVENVQKNIIAILKTKIPRERREARFDLEEIRKNSPDNLNVLADLEDIYTELDRSKDAKACKHEYQEMLSGTSKNDLRCKQICLLEQGYAIMIERTLINQSTVELRISDLHKILSTELGRSVGKRKDCLERGLHHQIQVLRNVRNANEDETEDGHLVRKGSSLQKFKLAETLDASLPNLIWNYYYAKSLNQYYDSLESILKCKGRVNDTMHQSNKYKGASEQVEKFKEDLTIEKKNVTLKAIDNFWMISKIQINNDDMIKTFVARSYAYIGHILMKPGDLVLAENLFSLNSNKDFKRFTDNPLKSVEKAYNIKPDDVTVLTRYGRTLWNKSVTEYDNQEKLRLLHTEDDILACVIDKEDTGNWFALSTRMLVRKQMSDILERTNLELAEQYLLKATHDGEKIFKSENTQRDIIILAEICQKLAKFPKTNEYGRTYVHTHSYLHQALDCLFYASYLNDRHDFHFANRKASCLFDLGEYARAIEWQSKTWLLSSDSTQKPFNLLCRYMVTMFEDDLQIPFDQLVKEFLYTLIYGKTKYQNITWSIENLYKKNQKGLLKLLTAIIAHAKTTLRKTEKDILTECIQILTNFADTYYSEDHKDEDWVTNILLRYLESQFDEQDVAFKGCIADRDFIPGISILDNIIGAIKKSYKVILILTDHFVSSNRCQYEADRAVIKSFNLDSKENNCVIPIVLEECSIPEKIDHLNFIDMTTKRDFVQDELKNGLLPVDI</sequence>
<dbReference type="SUPFAM" id="SSF52200">
    <property type="entry name" value="Toll/Interleukin receptor TIR domain"/>
    <property type="match status" value="1"/>
</dbReference>